<evidence type="ECO:0000256" key="1">
    <source>
        <dbReference type="SAM" id="MobiDB-lite"/>
    </source>
</evidence>
<feature type="compositionally biased region" description="Basic residues" evidence="1">
    <location>
        <begin position="1"/>
        <end position="24"/>
    </location>
</feature>
<organism evidence="2">
    <name type="scientific">uncultured virus</name>
    <dbReference type="NCBI Taxonomy" id="340016"/>
    <lineage>
        <taxon>Viruses</taxon>
        <taxon>environmental samples</taxon>
    </lineage>
</organism>
<dbReference type="InterPro" id="IPR029053">
    <property type="entry name" value="Viral_coat"/>
</dbReference>
<dbReference type="EMBL" id="KX259453">
    <property type="protein sequence ID" value="AOV86330.1"/>
    <property type="molecule type" value="Genomic_DNA"/>
</dbReference>
<reference evidence="2" key="1">
    <citation type="submission" date="2016-05" db="EMBL/GenBank/DDBJ databases">
        <title>Viral Hybridization Blurs Taxonomic Lines in a Wastewater Treatment Plant.</title>
        <authorList>
            <person name="Pearson V.M.M."/>
            <person name="Caudle S.B."/>
            <person name="Rokyta D.R."/>
        </authorList>
    </citation>
    <scope>NUCLEOTIDE SEQUENCE</scope>
    <source>
        <strain evidence="2">Wastewater_Circular_Virus_FL60</strain>
    </source>
</reference>
<feature type="region of interest" description="Disordered" evidence="1">
    <location>
        <begin position="1"/>
        <end position="35"/>
    </location>
</feature>
<accession>A0A1D8MK52</accession>
<evidence type="ECO:0000313" key="2">
    <source>
        <dbReference type="EMBL" id="AOV86330.1"/>
    </source>
</evidence>
<dbReference type="Pfam" id="PF00844">
    <property type="entry name" value="Gemini_coat"/>
    <property type="match status" value="1"/>
</dbReference>
<dbReference type="GO" id="GO:0019028">
    <property type="term" value="C:viral capsid"/>
    <property type="evidence" value="ECO:0007669"/>
    <property type="project" value="InterPro"/>
</dbReference>
<dbReference type="InterPro" id="IPR000263">
    <property type="entry name" value="GV_A/BR1_coat"/>
</dbReference>
<sequence length="259" mass="28948">MQKRKRANQKLRKLVSKSKPKTSRKPYLSRFTGSNRTSEIKTQDMNFTNIGLYLVDQLDPRALMINSTGVQQNIAAIQQGTSISQRVGNKILLKSVRIRLALVETLQAGSANNTSQPYRVMLVYDRQPTGIYRPVNNILSGIRQDGLQQNGTYSSNIDPNSLDRYVVLMDELKMTPTYNIAGITNVAVKQNGATDHREFVVDRYINLKNLETVFNTSTSPMVIANMQTGSLLLIVLGTTASGSEPYALQGTVRLRFYDP</sequence>
<name>A0A1D8MK52_9VIRU</name>
<proteinExistence type="predicted"/>
<dbReference type="Gene3D" id="2.60.120.20">
    <property type="match status" value="1"/>
</dbReference>
<dbReference type="GO" id="GO:0005198">
    <property type="term" value="F:structural molecule activity"/>
    <property type="evidence" value="ECO:0007669"/>
    <property type="project" value="InterPro"/>
</dbReference>
<protein>
    <submittedName>
        <fullName evidence="2">Putative capsid</fullName>
    </submittedName>
</protein>